<organism evidence="2 3">
    <name type="scientific">Cynara cardunculus var. scolymus</name>
    <name type="common">Globe artichoke</name>
    <name type="synonym">Cynara scolymus</name>
    <dbReference type="NCBI Taxonomy" id="59895"/>
    <lineage>
        <taxon>Eukaryota</taxon>
        <taxon>Viridiplantae</taxon>
        <taxon>Streptophyta</taxon>
        <taxon>Embryophyta</taxon>
        <taxon>Tracheophyta</taxon>
        <taxon>Spermatophyta</taxon>
        <taxon>Magnoliopsida</taxon>
        <taxon>eudicotyledons</taxon>
        <taxon>Gunneridae</taxon>
        <taxon>Pentapetalae</taxon>
        <taxon>asterids</taxon>
        <taxon>campanulids</taxon>
        <taxon>Asterales</taxon>
        <taxon>Asteraceae</taxon>
        <taxon>Carduoideae</taxon>
        <taxon>Cardueae</taxon>
        <taxon>Carduinae</taxon>
        <taxon>Cynara</taxon>
    </lineage>
</organism>
<reference evidence="2 3" key="1">
    <citation type="journal article" date="2016" name="Sci. Rep.">
        <title>The genome sequence of the outbreeding globe artichoke constructed de novo incorporating a phase-aware low-pass sequencing strategy of F1 progeny.</title>
        <authorList>
            <person name="Scaglione D."/>
            <person name="Reyes-Chin-Wo S."/>
            <person name="Acquadro A."/>
            <person name="Froenicke L."/>
            <person name="Portis E."/>
            <person name="Beitel C."/>
            <person name="Tirone M."/>
            <person name="Mauro R."/>
            <person name="Lo Monaco A."/>
            <person name="Mauromicale G."/>
            <person name="Faccioli P."/>
            <person name="Cattivelli L."/>
            <person name="Rieseberg L."/>
            <person name="Michelmore R."/>
            <person name="Lanteri S."/>
        </authorList>
    </citation>
    <scope>NUCLEOTIDE SEQUENCE [LARGE SCALE GENOMIC DNA]</scope>
    <source>
        <strain evidence="2">2C</strain>
    </source>
</reference>
<proteinExistence type="predicted"/>
<dbReference type="AlphaFoldDB" id="A0A103XS38"/>
<protein>
    <submittedName>
        <fullName evidence="2">Uncharacterized protein</fullName>
    </submittedName>
</protein>
<feature type="compositionally biased region" description="Basic and acidic residues" evidence="1">
    <location>
        <begin position="93"/>
        <end position="115"/>
    </location>
</feature>
<dbReference type="Proteomes" id="UP000243975">
    <property type="component" value="Unassembled WGS sequence"/>
</dbReference>
<evidence type="ECO:0000313" key="2">
    <source>
        <dbReference type="EMBL" id="KVH95870.1"/>
    </source>
</evidence>
<feature type="compositionally biased region" description="Basic and acidic residues" evidence="1">
    <location>
        <begin position="45"/>
        <end position="55"/>
    </location>
</feature>
<accession>A0A103XS38</accession>
<sequence length="137" mass="14904">MFSFVSCLLGSTKMAIISDFFSCFSASNKVVDEGNQKVGASRKAHNVDDKNEAKRKGGKNAPIPLAYFPIGSNFSRFCFSALNKVVDEGNEKVGNEEFGESRKAQNIDSDKEAKSKSRKSAAIPVAYFSVGSNFSRL</sequence>
<feature type="region of interest" description="Disordered" evidence="1">
    <location>
        <begin position="37"/>
        <end position="58"/>
    </location>
</feature>
<dbReference type="Gramene" id="KVH95870">
    <property type="protein sequence ID" value="KVH95870"/>
    <property type="gene ID" value="Ccrd_002052"/>
</dbReference>
<gene>
    <name evidence="2" type="ORF">Ccrd_002052</name>
</gene>
<comment type="caution">
    <text evidence="2">The sequence shown here is derived from an EMBL/GenBank/DDBJ whole genome shotgun (WGS) entry which is preliminary data.</text>
</comment>
<evidence type="ECO:0000256" key="1">
    <source>
        <dbReference type="SAM" id="MobiDB-lite"/>
    </source>
</evidence>
<name>A0A103XS38_CYNCS</name>
<dbReference type="EMBL" id="LEKV01004374">
    <property type="protein sequence ID" value="KVH95870.1"/>
    <property type="molecule type" value="Genomic_DNA"/>
</dbReference>
<evidence type="ECO:0000313" key="3">
    <source>
        <dbReference type="Proteomes" id="UP000243975"/>
    </source>
</evidence>
<feature type="region of interest" description="Disordered" evidence="1">
    <location>
        <begin position="93"/>
        <end position="120"/>
    </location>
</feature>
<keyword evidence="3" id="KW-1185">Reference proteome</keyword>